<feature type="region of interest" description="Disordered" evidence="9">
    <location>
        <begin position="1"/>
        <end position="79"/>
    </location>
</feature>
<evidence type="ECO:0000259" key="10">
    <source>
        <dbReference type="PROSITE" id="PS51745"/>
    </source>
</evidence>
<dbReference type="GO" id="GO:0005634">
    <property type="term" value="C:nucleus"/>
    <property type="evidence" value="ECO:0007669"/>
    <property type="project" value="UniProtKB-SubCell"/>
</dbReference>
<dbReference type="InterPro" id="IPR003311">
    <property type="entry name" value="AUX_IAA"/>
</dbReference>
<dbReference type="Proteomes" id="UP000233551">
    <property type="component" value="Unassembled WGS sequence"/>
</dbReference>
<evidence type="ECO:0000256" key="4">
    <source>
        <dbReference type="ARBA" id="ARBA00023015"/>
    </source>
</evidence>
<protein>
    <recommendedName>
        <fullName evidence="8">Auxin-responsive protein</fullName>
    </recommendedName>
</protein>
<accession>A0A2I0K3S7</accession>
<dbReference type="Gene3D" id="3.10.20.90">
    <property type="entry name" value="Phosphatidylinositol 3-kinase Catalytic Subunit, Chain A, domain 1"/>
    <property type="match status" value="1"/>
</dbReference>
<dbReference type="GO" id="GO:0009734">
    <property type="term" value="P:auxin-activated signaling pathway"/>
    <property type="evidence" value="ECO:0007669"/>
    <property type="project" value="UniProtKB-UniRule"/>
</dbReference>
<comment type="subunit">
    <text evidence="8">Homodimers and heterodimers.</text>
</comment>
<evidence type="ECO:0000256" key="7">
    <source>
        <dbReference type="ARBA" id="ARBA00023294"/>
    </source>
</evidence>
<dbReference type="EMBL" id="PGOL01000974">
    <property type="protein sequence ID" value="PKI62366.1"/>
    <property type="molecule type" value="Genomic_DNA"/>
</dbReference>
<organism evidence="11 12">
    <name type="scientific">Punica granatum</name>
    <name type="common">Pomegranate</name>
    <dbReference type="NCBI Taxonomy" id="22663"/>
    <lineage>
        <taxon>Eukaryota</taxon>
        <taxon>Viridiplantae</taxon>
        <taxon>Streptophyta</taxon>
        <taxon>Embryophyta</taxon>
        <taxon>Tracheophyta</taxon>
        <taxon>Spermatophyta</taxon>
        <taxon>Magnoliopsida</taxon>
        <taxon>eudicotyledons</taxon>
        <taxon>Gunneridae</taxon>
        <taxon>Pentapetalae</taxon>
        <taxon>rosids</taxon>
        <taxon>malvids</taxon>
        <taxon>Myrtales</taxon>
        <taxon>Lythraceae</taxon>
        <taxon>Punica</taxon>
    </lineage>
</organism>
<evidence type="ECO:0000313" key="11">
    <source>
        <dbReference type="EMBL" id="PKI62366.1"/>
    </source>
</evidence>
<keyword evidence="6 8" id="KW-0539">Nucleus</keyword>
<feature type="compositionally biased region" description="Pro residues" evidence="9">
    <location>
        <begin position="45"/>
        <end position="62"/>
    </location>
</feature>
<evidence type="ECO:0000256" key="1">
    <source>
        <dbReference type="ARBA" id="ARBA00004123"/>
    </source>
</evidence>
<comment type="subcellular location">
    <subcellularLocation>
        <location evidence="1 8">Nucleus</location>
    </subcellularLocation>
</comment>
<dbReference type="PANTHER" id="PTHR31734:SF7">
    <property type="entry name" value="AUXIN-RESPONSIVE PROTEIN IAA33"/>
    <property type="match status" value="1"/>
</dbReference>
<dbReference type="AlphaFoldDB" id="A0A2I0K3S7"/>
<evidence type="ECO:0000256" key="9">
    <source>
        <dbReference type="SAM" id="MobiDB-lite"/>
    </source>
</evidence>
<sequence>MNSFDSQRQDSLKRMRPWHGQAHHHHHQQQISSATFLSKIMIGSSPPPPPPPPPNPLGPSPRNPSFKLQPAGGGFTGSLQLDEDKDLVSAVVPPAVTVVLEGRSICHRINLHKHESYQSLARALRQMFVDEEADLSLDAGMAADDKGKDLDLSNAIPGYLVAYEDMENDLLLAGDLNWKDFVRVAKRIRILPAKLNSRKGRSGAQAISN</sequence>
<comment type="function">
    <text evidence="8">Aux/IAA proteins are short-lived transcriptional factors that function as repressors of early auxin response genes at low auxin concentrations.</text>
</comment>
<evidence type="ECO:0000256" key="8">
    <source>
        <dbReference type="RuleBase" id="RU004549"/>
    </source>
</evidence>
<evidence type="ECO:0000256" key="2">
    <source>
        <dbReference type="ARBA" id="ARBA00006728"/>
    </source>
</evidence>
<keyword evidence="3 8" id="KW-0678">Repressor</keyword>
<keyword evidence="5 8" id="KW-0804">Transcription</keyword>
<dbReference type="GO" id="GO:0006355">
    <property type="term" value="P:regulation of DNA-templated transcription"/>
    <property type="evidence" value="ECO:0007669"/>
    <property type="project" value="InterPro"/>
</dbReference>
<keyword evidence="4 8" id="KW-0805">Transcription regulation</keyword>
<feature type="domain" description="PB1" evidence="10">
    <location>
        <begin position="93"/>
        <end position="195"/>
    </location>
</feature>
<dbReference type="Pfam" id="PF02309">
    <property type="entry name" value="AUX_IAA"/>
    <property type="match status" value="1"/>
</dbReference>
<proteinExistence type="inferred from homology"/>
<dbReference type="InterPro" id="IPR033389">
    <property type="entry name" value="AUX/IAA_dom"/>
</dbReference>
<dbReference type="InterPro" id="IPR053793">
    <property type="entry name" value="PB1-like"/>
</dbReference>
<evidence type="ECO:0000256" key="5">
    <source>
        <dbReference type="ARBA" id="ARBA00023163"/>
    </source>
</evidence>
<comment type="caution">
    <text evidence="11">The sequence shown here is derived from an EMBL/GenBank/DDBJ whole genome shotgun (WGS) entry which is preliminary data.</text>
</comment>
<feature type="compositionally biased region" description="Basic residues" evidence="9">
    <location>
        <begin position="14"/>
        <end position="28"/>
    </location>
</feature>
<keyword evidence="12" id="KW-1185">Reference proteome</keyword>
<gene>
    <name evidence="11" type="ORF">CRG98_017172</name>
</gene>
<keyword evidence="7 8" id="KW-0927">Auxin signaling pathway</keyword>
<evidence type="ECO:0000256" key="6">
    <source>
        <dbReference type="ARBA" id="ARBA00023242"/>
    </source>
</evidence>
<comment type="similarity">
    <text evidence="2 8">Belongs to the Aux/IAA family.</text>
</comment>
<dbReference type="PANTHER" id="PTHR31734">
    <property type="entry name" value="AUXIN-RESPONSIVE PROTEIN IAA17"/>
    <property type="match status" value="1"/>
</dbReference>
<dbReference type="PROSITE" id="PS51745">
    <property type="entry name" value="PB1"/>
    <property type="match status" value="1"/>
</dbReference>
<name>A0A2I0K3S7_PUNGR</name>
<evidence type="ECO:0000313" key="12">
    <source>
        <dbReference type="Proteomes" id="UP000233551"/>
    </source>
</evidence>
<evidence type="ECO:0000256" key="3">
    <source>
        <dbReference type="ARBA" id="ARBA00022491"/>
    </source>
</evidence>
<dbReference type="STRING" id="22663.A0A2I0K3S7"/>
<reference evidence="11 12" key="1">
    <citation type="submission" date="2017-11" db="EMBL/GenBank/DDBJ databases">
        <title>De-novo sequencing of pomegranate (Punica granatum L.) genome.</title>
        <authorList>
            <person name="Akparov Z."/>
            <person name="Amiraslanov A."/>
            <person name="Hajiyeva S."/>
            <person name="Abbasov M."/>
            <person name="Kaur K."/>
            <person name="Hamwieh A."/>
            <person name="Solovyev V."/>
            <person name="Salamov A."/>
            <person name="Braich B."/>
            <person name="Kosarev P."/>
            <person name="Mahmoud A."/>
            <person name="Hajiyev E."/>
            <person name="Babayeva S."/>
            <person name="Izzatullayeva V."/>
            <person name="Mammadov A."/>
            <person name="Mammadov A."/>
            <person name="Sharifova S."/>
            <person name="Ojaghi J."/>
            <person name="Eynullazada K."/>
            <person name="Bayramov B."/>
            <person name="Abdulazimova A."/>
            <person name="Shahmuradov I."/>
        </authorList>
    </citation>
    <scope>NUCLEOTIDE SEQUENCE [LARGE SCALE GENOMIC DNA]</scope>
    <source>
        <strain evidence="12">cv. AG2017</strain>
        <tissue evidence="11">Leaf</tissue>
    </source>
</reference>